<comment type="caution">
    <text evidence="5">The sequence shown here is derived from an EMBL/GenBank/DDBJ whole genome shotgun (WGS) entry which is preliminary data.</text>
</comment>
<comment type="cofactor">
    <cofactor evidence="1">
        <name>FAD</name>
        <dbReference type="ChEBI" id="CHEBI:57692"/>
    </cofactor>
</comment>
<dbReference type="Pfam" id="PF02910">
    <property type="entry name" value="Succ_DH_flav_C"/>
    <property type="match status" value="1"/>
</dbReference>
<gene>
    <name evidence="5" type="ORF">PLUA15_160175</name>
</gene>
<dbReference type="SUPFAM" id="SSF46977">
    <property type="entry name" value="Succinate dehydrogenase/fumarate reductase flavoprotein C-terminal domain"/>
    <property type="match status" value="1"/>
</dbReference>
<evidence type="ECO:0000313" key="6">
    <source>
        <dbReference type="Proteomes" id="UP000219564"/>
    </source>
</evidence>
<evidence type="ECO:0000256" key="2">
    <source>
        <dbReference type="ARBA" id="ARBA00021901"/>
    </source>
</evidence>
<dbReference type="GO" id="GO:0034628">
    <property type="term" value="P:'de novo' NAD+ biosynthetic process from L-aspartate"/>
    <property type="evidence" value="ECO:0007669"/>
    <property type="project" value="TreeGrafter"/>
</dbReference>
<name>A0AAX2H4C7_9PSED</name>
<sequence>MSRDLIELRNLAQVAELMIRSAMARKESRGLHYTLDYPDMLPQALDTILVPTTYAD</sequence>
<evidence type="ECO:0000256" key="3">
    <source>
        <dbReference type="ARBA" id="ARBA00022827"/>
    </source>
</evidence>
<dbReference type="InterPro" id="IPR015939">
    <property type="entry name" value="Fum_Rdtase/Succ_DH_flav-like_C"/>
</dbReference>
<dbReference type="EMBL" id="OBKZ01000008">
    <property type="protein sequence ID" value="SOB50069.1"/>
    <property type="molecule type" value="Genomic_DNA"/>
</dbReference>
<evidence type="ECO:0000256" key="1">
    <source>
        <dbReference type="ARBA" id="ARBA00001974"/>
    </source>
</evidence>
<proteinExistence type="predicted"/>
<reference evidence="5 6" key="1">
    <citation type="submission" date="2017-08" db="EMBL/GenBank/DDBJ databases">
        <authorList>
            <person name="Chaillou S."/>
        </authorList>
    </citation>
    <scope>NUCLEOTIDE SEQUENCE [LARGE SCALE GENOMIC DNA]</scope>
    <source>
        <strain evidence="5 6">MFPA15A1205</strain>
    </source>
</reference>
<dbReference type="PANTHER" id="PTHR42716">
    <property type="entry name" value="L-ASPARTATE OXIDASE"/>
    <property type="match status" value="1"/>
</dbReference>
<dbReference type="InterPro" id="IPR005288">
    <property type="entry name" value="NadB"/>
</dbReference>
<feature type="domain" description="Fumarate reductase/succinate dehydrogenase flavoprotein-like C-terminal" evidence="4">
    <location>
        <begin position="5"/>
        <end position="39"/>
    </location>
</feature>
<keyword evidence="3" id="KW-0274">FAD</keyword>
<organism evidence="5 6">
    <name type="scientific">Pseudomonas lundensis</name>
    <dbReference type="NCBI Taxonomy" id="86185"/>
    <lineage>
        <taxon>Bacteria</taxon>
        <taxon>Pseudomonadati</taxon>
        <taxon>Pseudomonadota</taxon>
        <taxon>Gammaproteobacteria</taxon>
        <taxon>Pseudomonadales</taxon>
        <taxon>Pseudomonadaceae</taxon>
        <taxon>Pseudomonas</taxon>
    </lineage>
</organism>
<protein>
    <recommendedName>
        <fullName evidence="2">L-aspartate oxidase</fullName>
    </recommendedName>
</protein>
<dbReference type="InterPro" id="IPR037099">
    <property type="entry name" value="Fum_R/Succ_DH_flav-like_C_sf"/>
</dbReference>
<dbReference type="PANTHER" id="PTHR42716:SF2">
    <property type="entry name" value="L-ASPARTATE OXIDASE, CHLOROPLASTIC"/>
    <property type="match status" value="1"/>
</dbReference>
<dbReference type="GO" id="GO:0008734">
    <property type="term" value="F:L-aspartate oxidase activity"/>
    <property type="evidence" value="ECO:0007669"/>
    <property type="project" value="InterPro"/>
</dbReference>
<dbReference type="Proteomes" id="UP000219564">
    <property type="component" value="Unassembled WGS sequence"/>
</dbReference>
<dbReference type="AlphaFoldDB" id="A0AAX2H4C7"/>
<accession>A0AAX2H4C7</accession>
<evidence type="ECO:0000259" key="4">
    <source>
        <dbReference type="Pfam" id="PF02910"/>
    </source>
</evidence>
<keyword evidence="3" id="KW-0285">Flavoprotein</keyword>
<evidence type="ECO:0000313" key="5">
    <source>
        <dbReference type="EMBL" id="SOB50069.1"/>
    </source>
</evidence>
<dbReference type="Gene3D" id="1.20.58.100">
    <property type="entry name" value="Fumarate reductase/succinate dehydrogenase flavoprotein-like, C-terminal domain"/>
    <property type="match status" value="1"/>
</dbReference>